<reference evidence="1 2" key="1">
    <citation type="submission" date="2022-08" db="EMBL/GenBank/DDBJ databases">
        <title>Reclassification of Massilia species as members of the genera Telluria, Duganella, Pseudoduganella, Mokoshia gen. nov. and Zemynaea gen. nov. using orthogonal and non-orthogonal genome-based approaches.</title>
        <authorList>
            <person name="Bowman J.P."/>
        </authorList>
    </citation>
    <scope>NUCLEOTIDE SEQUENCE [LARGE SCALE GENOMIC DNA]</scope>
    <source>
        <strain evidence="1 2">JCM 31316</strain>
    </source>
</reference>
<accession>A0ABT1ZQI6</accession>
<comment type="caution">
    <text evidence="1">The sequence shown here is derived from an EMBL/GenBank/DDBJ whole genome shotgun (WGS) entry which is preliminary data.</text>
</comment>
<dbReference type="EMBL" id="JANUGW010000007">
    <property type="protein sequence ID" value="MCS0582176.1"/>
    <property type="molecule type" value="Genomic_DNA"/>
</dbReference>
<protein>
    <submittedName>
        <fullName evidence="1">DUF721 domain-containing protein</fullName>
    </submittedName>
</protein>
<evidence type="ECO:0000313" key="2">
    <source>
        <dbReference type="Proteomes" id="UP001204151"/>
    </source>
</evidence>
<organism evidence="1 2">
    <name type="scientific">Massilia pinisoli</name>
    <dbReference type="NCBI Taxonomy" id="1772194"/>
    <lineage>
        <taxon>Bacteria</taxon>
        <taxon>Pseudomonadati</taxon>
        <taxon>Pseudomonadota</taxon>
        <taxon>Betaproteobacteria</taxon>
        <taxon>Burkholderiales</taxon>
        <taxon>Oxalobacteraceae</taxon>
        <taxon>Telluria group</taxon>
        <taxon>Massilia</taxon>
    </lineage>
</organism>
<proteinExistence type="predicted"/>
<dbReference type="Pfam" id="PF05258">
    <property type="entry name" value="DciA"/>
    <property type="match status" value="1"/>
</dbReference>
<sequence>MQSSNQRPFHIYGTRDRKTSFGATDFLRANDRLAALMPTALRVGNLQRDVKNILPPMYAGCEVLSFQDGALTLAVPSSAVAAKLKQQLPKLQAGLQKKGWQVENVRIKIQMRPNVPVREELKPSSLTLPPTAVEAFEELGESLPETPQNATLIAAIKRLAERRKKSG</sequence>
<evidence type="ECO:0000313" key="1">
    <source>
        <dbReference type="EMBL" id="MCS0582176.1"/>
    </source>
</evidence>
<dbReference type="Proteomes" id="UP001204151">
    <property type="component" value="Unassembled WGS sequence"/>
</dbReference>
<gene>
    <name evidence="1" type="ORF">NX784_11285</name>
</gene>
<name>A0ABT1ZQI6_9BURK</name>
<dbReference type="InterPro" id="IPR007922">
    <property type="entry name" value="DciA-like"/>
</dbReference>
<dbReference type="RefSeq" id="WP_258816757.1">
    <property type="nucleotide sequence ID" value="NZ_JANUGW010000007.1"/>
</dbReference>
<keyword evidence="2" id="KW-1185">Reference proteome</keyword>